<dbReference type="InterPro" id="IPR046921">
    <property type="entry name" value="ABC-3C_CTD11"/>
</dbReference>
<protein>
    <submittedName>
        <fullName evidence="3">Uncharacterized protein</fullName>
    </submittedName>
</protein>
<proteinExistence type="predicted"/>
<dbReference type="InterPro" id="IPR003615">
    <property type="entry name" value="HNH_nuc"/>
</dbReference>
<dbReference type="Proteomes" id="UP000381378">
    <property type="component" value="Unassembled WGS sequence"/>
</dbReference>
<evidence type="ECO:0000259" key="1">
    <source>
        <dbReference type="Pfam" id="PF13391"/>
    </source>
</evidence>
<name>A0A5E7V902_PSEFL</name>
<accession>A0A5E7V902</accession>
<sequence>MSTNKRKSFSGNVNIMLVGEVSAKCPKCRKPLMYEKAKTSNKKYELAHIYPLNPKPKELEILKDEFRLHENVDHPDNLIALCILCHTEFDNPRTVEGYREMVALKHSIMERNRQSKLMDDYAIENEIAKIIDALEHVSDEDIELSLEPKELSSKINDTMTRLTRNRIKENVSNYFSFVRRKLQLVEAESPDSSTMISLQVKTFYLLQKKQTQNQQVIFKNIVEWIRHRSGSESNEASEIIASFFIQNCEIFE</sequence>
<evidence type="ECO:0000259" key="2">
    <source>
        <dbReference type="Pfam" id="PF20277"/>
    </source>
</evidence>
<organism evidence="3 4">
    <name type="scientific">Pseudomonas fluorescens</name>
    <dbReference type="NCBI Taxonomy" id="294"/>
    <lineage>
        <taxon>Bacteria</taxon>
        <taxon>Pseudomonadati</taxon>
        <taxon>Pseudomonadota</taxon>
        <taxon>Gammaproteobacteria</taxon>
        <taxon>Pseudomonadales</taxon>
        <taxon>Pseudomonadaceae</taxon>
        <taxon>Pseudomonas</taxon>
    </lineage>
</organism>
<dbReference type="RefSeq" id="WP_191625299.1">
    <property type="nucleotide sequence ID" value="NZ_CABVJF010000022.1"/>
</dbReference>
<gene>
    <name evidence="3" type="ORF">PS928_04823</name>
</gene>
<dbReference type="Pfam" id="PF13391">
    <property type="entry name" value="HNH_2"/>
    <property type="match status" value="1"/>
</dbReference>
<reference evidence="3 4" key="1">
    <citation type="submission" date="2019-09" db="EMBL/GenBank/DDBJ databases">
        <authorList>
            <person name="Chandra G."/>
            <person name="Truman W A."/>
        </authorList>
    </citation>
    <scope>NUCLEOTIDE SEQUENCE [LARGE SCALE GENOMIC DNA]</scope>
    <source>
        <strain evidence="3">PS928</strain>
    </source>
</reference>
<feature type="domain" description="HNH nuclease" evidence="1">
    <location>
        <begin position="44"/>
        <end position="92"/>
    </location>
</feature>
<evidence type="ECO:0000313" key="4">
    <source>
        <dbReference type="Proteomes" id="UP000381378"/>
    </source>
</evidence>
<dbReference type="Pfam" id="PF20277">
    <property type="entry name" value="CTD11"/>
    <property type="match status" value="1"/>
</dbReference>
<feature type="domain" description="ABC-three component systems C-terminal" evidence="2">
    <location>
        <begin position="118"/>
        <end position="251"/>
    </location>
</feature>
<evidence type="ECO:0000313" key="3">
    <source>
        <dbReference type="EMBL" id="VVQ19473.1"/>
    </source>
</evidence>
<dbReference type="EMBL" id="CABVJF010000022">
    <property type="protein sequence ID" value="VVQ19473.1"/>
    <property type="molecule type" value="Genomic_DNA"/>
</dbReference>
<dbReference type="AlphaFoldDB" id="A0A5E7V902"/>